<dbReference type="AlphaFoldDB" id="A0A8J3EWX6"/>
<dbReference type="EMBL" id="BMDH01000001">
    <property type="protein sequence ID" value="GGI12532.1"/>
    <property type="molecule type" value="Genomic_DNA"/>
</dbReference>
<dbReference type="Proteomes" id="UP000619536">
    <property type="component" value="Unassembled WGS sequence"/>
</dbReference>
<dbReference type="RefSeq" id="WP_188354344.1">
    <property type="nucleotide sequence ID" value="NZ_BMDH01000001.1"/>
</dbReference>
<keyword evidence="1" id="KW-0812">Transmembrane</keyword>
<reference evidence="2" key="1">
    <citation type="journal article" date="2014" name="Int. J. Syst. Evol. Microbiol.">
        <title>Complete genome sequence of Corynebacterium casei LMG S-19264T (=DSM 44701T), isolated from a smear-ripened cheese.</title>
        <authorList>
            <consortium name="US DOE Joint Genome Institute (JGI-PGF)"/>
            <person name="Walter F."/>
            <person name="Albersmeier A."/>
            <person name="Kalinowski J."/>
            <person name="Ruckert C."/>
        </authorList>
    </citation>
    <scope>NUCLEOTIDE SEQUENCE</scope>
    <source>
        <strain evidence="2">CCM 8606</strain>
    </source>
</reference>
<keyword evidence="1" id="KW-0472">Membrane</keyword>
<reference evidence="2" key="2">
    <citation type="submission" date="2020-09" db="EMBL/GenBank/DDBJ databases">
        <authorList>
            <person name="Sun Q."/>
            <person name="Sedlacek I."/>
        </authorList>
    </citation>
    <scope>NUCLEOTIDE SEQUENCE</scope>
    <source>
        <strain evidence="2">CCM 8606</strain>
    </source>
</reference>
<evidence type="ECO:0000256" key="1">
    <source>
        <dbReference type="SAM" id="Phobius"/>
    </source>
</evidence>
<protein>
    <recommendedName>
        <fullName evidence="4">Transmembrane protein</fullName>
    </recommendedName>
</protein>
<name>A0A8J3EWX6_9BIFI</name>
<keyword evidence="3" id="KW-1185">Reference proteome</keyword>
<feature type="transmembrane region" description="Helical" evidence="1">
    <location>
        <begin position="156"/>
        <end position="180"/>
    </location>
</feature>
<sequence length="181" mass="21104">MSRDLKSSEAKHGQFNEINQASSELEVIESLTYVLDEANRQQEYRRHQVDTSIQLSLQLIGFASLTSPLTAISNVQVQWLKYVALLCIFFAVIIGLFDIFNPRRIDYELPLQILRDDACIKSKKSVILYQIDNKIENEKKAREDENRRIRLIKWGYLCLGMAVFCTLFSIIDYCAIFSWFH</sequence>
<evidence type="ECO:0000313" key="2">
    <source>
        <dbReference type="EMBL" id="GGI12532.1"/>
    </source>
</evidence>
<organism evidence="2 3">
    <name type="scientific">Galliscardovia ingluviei</name>
    <dbReference type="NCBI Taxonomy" id="1769422"/>
    <lineage>
        <taxon>Bacteria</taxon>
        <taxon>Bacillati</taxon>
        <taxon>Actinomycetota</taxon>
        <taxon>Actinomycetes</taxon>
        <taxon>Bifidobacteriales</taxon>
        <taxon>Bifidobacteriaceae</taxon>
        <taxon>Galliscardovia</taxon>
    </lineage>
</organism>
<accession>A0A8J3EWX6</accession>
<comment type="caution">
    <text evidence="2">The sequence shown here is derived from an EMBL/GenBank/DDBJ whole genome shotgun (WGS) entry which is preliminary data.</text>
</comment>
<evidence type="ECO:0008006" key="4">
    <source>
        <dbReference type="Google" id="ProtNLM"/>
    </source>
</evidence>
<evidence type="ECO:0000313" key="3">
    <source>
        <dbReference type="Proteomes" id="UP000619536"/>
    </source>
</evidence>
<feature type="transmembrane region" description="Helical" evidence="1">
    <location>
        <begin position="79"/>
        <end position="100"/>
    </location>
</feature>
<proteinExistence type="predicted"/>
<keyword evidence="1" id="KW-1133">Transmembrane helix</keyword>
<gene>
    <name evidence="2" type="ORF">GCM10007377_01430</name>
</gene>